<evidence type="ECO:0000313" key="2">
    <source>
        <dbReference type="Proteomes" id="UP001396334"/>
    </source>
</evidence>
<proteinExistence type="predicted"/>
<comment type="caution">
    <text evidence="1">The sequence shown here is derived from an EMBL/GenBank/DDBJ whole genome shotgun (WGS) entry which is preliminary data.</text>
</comment>
<sequence>MILQPVYRKVLDSKISRATKDVIVSRMIPLKVGCTPTDMDIDVLTPGGASDPKTLVVEELEPGVLEFSTEGGVTELQNTFKLTSPV</sequence>
<accession>A0ABR2RV35</accession>
<gene>
    <name evidence="1" type="ORF">V6N11_079341</name>
</gene>
<reference evidence="1 2" key="1">
    <citation type="journal article" date="2024" name="G3 (Bethesda)">
        <title>Genome assembly of Hibiscus sabdariffa L. provides insights into metabolisms of medicinal natural products.</title>
        <authorList>
            <person name="Kim T."/>
        </authorList>
    </citation>
    <scope>NUCLEOTIDE SEQUENCE [LARGE SCALE GENOMIC DNA]</scope>
    <source>
        <strain evidence="1">TK-2024</strain>
        <tissue evidence="1">Old leaves</tissue>
    </source>
</reference>
<organism evidence="1 2">
    <name type="scientific">Hibiscus sabdariffa</name>
    <name type="common">roselle</name>
    <dbReference type="NCBI Taxonomy" id="183260"/>
    <lineage>
        <taxon>Eukaryota</taxon>
        <taxon>Viridiplantae</taxon>
        <taxon>Streptophyta</taxon>
        <taxon>Embryophyta</taxon>
        <taxon>Tracheophyta</taxon>
        <taxon>Spermatophyta</taxon>
        <taxon>Magnoliopsida</taxon>
        <taxon>eudicotyledons</taxon>
        <taxon>Gunneridae</taxon>
        <taxon>Pentapetalae</taxon>
        <taxon>rosids</taxon>
        <taxon>malvids</taxon>
        <taxon>Malvales</taxon>
        <taxon>Malvaceae</taxon>
        <taxon>Malvoideae</taxon>
        <taxon>Hibiscus</taxon>
    </lineage>
</organism>
<dbReference type="Proteomes" id="UP001396334">
    <property type="component" value="Unassembled WGS sequence"/>
</dbReference>
<keyword evidence="2" id="KW-1185">Reference proteome</keyword>
<name>A0ABR2RV35_9ROSI</name>
<dbReference type="EMBL" id="JBBPBN010000020">
    <property type="protein sequence ID" value="KAK9016848.1"/>
    <property type="molecule type" value="Genomic_DNA"/>
</dbReference>
<protein>
    <submittedName>
        <fullName evidence="1">Uncharacterized protein</fullName>
    </submittedName>
</protein>
<evidence type="ECO:0000313" key="1">
    <source>
        <dbReference type="EMBL" id="KAK9016848.1"/>
    </source>
</evidence>